<keyword evidence="8" id="KW-1185">Reference proteome</keyword>
<keyword evidence="4 5" id="KW-0539">Nucleus</keyword>
<evidence type="ECO:0000256" key="1">
    <source>
        <dbReference type="ARBA" id="ARBA00004123"/>
    </source>
</evidence>
<evidence type="ECO:0000256" key="4">
    <source>
        <dbReference type="ARBA" id="ARBA00023242"/>
    </source>
</evidence>
<dbReference type="EnsemblMetazoa" id="PPA39049.1">
    <property type="protein sequence ID" value="PPA39049.1"/>
    <property type="gene ID" value="WBGene00277418"/>
</dbReference>
<name>A0A2A6CAM2_PRIPA</name>
<reference evidence="8" key="1">
    <citation type="journal article" date="2008" name="Nat. Genet.">
        <title>The Pristionchus pacificus genome provides a unique perspective on nematode lifestyle and parasitism.</title>
        <authorList>
            <person name="Dieterich C."/>
            <person name="Clifton S.W."/>
            <person name="Schuster L.N."/>
            <person name="Chinwalla A."/>
            <person name="Delehaunty K."/>
            <person name="Dinkelacker I."/>
            <person name="Fulton L."/>
            <person name="Fulton R."/>
            <person name="Godfrey J."/>
            <person name="Minx P."/>
            <person name="Mitreva M."/>
            <person name="Roeseler W."/>
            <person name="Tian H."/>
            <person name="Witte H."/>
            <person name="Yang S.P."/>
            <person name="Wilson R.K."/>
            <person name="Sommer R.J."/>
        </authorList>
    </citation>
    <scope>NUCLEOTIDE SEQUENCE [LARGE SCALE GENOMIC DNA]</scope>
    <source>
        <strain evidence="8">PS312</strain>
    </source>
</reference>
<comment type="similarity">
    <text evidence="2 5">Belongs to the GINS1/PSF1 family.</text>
</comment>
<evidence type="ECO:0000256" key="3">
    <source>
        <dbReference type="ARBA" id="ARBA00022705"/>
    </source>
</evidence>
<accession>A0A2A6CAM2</accession>
<proteinExistence type="inferred from homology"/>
<evidence type="ECO:0000259" key="6">
    <source>
        <dbReference type="Pfam" id="PF05916"/>
    </source>
</evidence>
<dbReference type="PANTHER" id="PTHR12914:SF2">
    <property type="entry name" value="DNA REPLICATION COMPLEX GINS PROTEIN PSF1"/>
    <property type="match status" value="1"/>
</dbReference>
<accession>A0A8R1UX00</accession>
<feature type="domain" description="GINS subunit" evidence="6">
    <location>
        <begin position="74"/>
        <end position="134"/>
    </location>
</feature>
<comment type="subunit">
    <text evidence="5">Component of the GINS complex.</text>
</comment>
<dbReference type="GO" id="GO:0000811">
    <property type="term" value="C:GINS complex"/>
    <property type="evidence" value="ECO:0000318"/>
    <property type="project" value="GO_Central"/>
</dbReference>
<dbReference type="SUPFAM" id="SSF158573">
    <property type="entry name" value="GINS helical bundle-like"/>
    <property type="match status" value="1"/>
</dbReference>
<dbReference type="OrthoDB" id="10252587at2759"/>
<dbReference type="PANTHER" id="PTHR12914">
    <property type="entry name" value="PARTNER OF SLD5"/>
    <property type="match status" value="1"/>
</dbReference>
<dbReference type="InterPro" id="IPR036224">
    <property type="entry name" value="GINS_bundle-like_dom_sf"/>
</dbReference>
<evidence type="ECO:0000313" key="8">
    <source>
        <dbReference type="Proteomes" id="UP000005239"/>
    </source>
</evidence>
<comment type="function">
    <text evidence="5">Required for correct functioning of the GINS complex, a complex that plays an essential role in the initiation of DNA replication, and progression of DNA replication forks. GINS complex seems to bind preferentially to single-stranded DNA.</text>
</comment>
<dbReference type="GO" id="GO:1902983">
    <property type="term" value="P:DNA strand elongation involved in mitotic DNA replication"/>
    <property type="evidence" value="ECO:0000318"/>
    <property type="project" value="GO_Central"/>
</dbReference>
<dbReference type="AlphaFoldDB" id="A0A2A6CAM2"/>
<reference evidence="7" key="2">
    <citation type="submission" date="2022-06" db="UniProtKB">
        <authorList>
            <consortium name="EnsemblMetazoa"/>
        </authorList>
    </citation>
    <scope>IDENTIFICATION</scope>
    <source>
        <strain evidence="7">PS312</strain>
    </source>
</reference>
<dbReference type="CDD" id="cd11710">
    <property type="entry name" value="GINS_A_psf1"/>
    <property type="match status" value="1"/>
</dbReference>
<protein>
    <recommendedName>
        <fullName evidence="5">DNA replication complex GINS protein PSF1</fullName>
    </recommendedName>
</protein>
<dbReference type="InterPro" id="IPR005339">
    <property type="entry name" value="GINS_Psf1"/>
</dbReference>
<dbReference type="Gene3D" id="1.20.58.1030">
    <property type="match status" value="1"/>
</dbReference>
<comment type="subcellular location">
    <subcellularLocation>
        <location evidence="1 5">Nucleus</location>
    </subcellularLocation>
</comment>
<dbReference type="Pfam" id="PF05916">
    <property type="entry name" value="Sld5"/>
    <property type="match status" value="1"/>
</dbReference>
<evidence type="ECO:0000256" key="2">
    <source>
        <dbReference type="ARBA" id="ARBA00006677"/>
    </source>
</evidence>
<dbReference type="InterPro" id="IPR021151">
    <property type="entry name" value="GINS_A"/>
</dbReference>
<organism evidence="7 8">
    <name type="scientific">Pristionchus pacificus</name>
    <name type="common">Parasitic nematode worm</name>
    <dbReference type="NCBI Taxonomy" id="54126"/>
    <lineage>
        <taxon>Eukaryota</taxon>
        <taxon>Metazoa</taxon>
        <taxon>Ecdysozoa</taxon>
        <taxon>Nematoda</taxon>
        <taxon>Chromadorea</taxon>
        <taxon>Rhabditida</taxon>
        <taxon>Rhabditina</taxon>
        <taxon>Diplogasteromorpha</taxon>
        <taxon>Diplogasteroidea</taxon>
        <taxon>Neodiplogasteridae</taxon>
        <taxon>Pristionchus</taxon>
    </lineage>
</organism>
<sequence>MSNLNNQPPGNLAIQLVQQLKRNPDMIPPFHHELMKLCTNKVNELYQQNYQDLMTMRSSTAGDSEDLTAVVQTRQTTINFVRRCCLAYVHERMKRVKALRWKFGQIPPNIKQNLTESELEFFNEYANCLAEFQTDLSDEAPVDIAENMHPPQNRFVEVRVLQDYGEFETSRGDNLLLKKNNIVNTLLFFISISTHKFVPQLELRMPTKDVAPLIRQGILEYCG</sequence>
<dbReference type="Proteomes" id="UP000005239">
    <property type="component" value="Unassembled WGS sequence"/>
</dbReference>
<keyword evidence="3 5" id="KW-0235">DNA replication</keyword>
<evidence type="ECO:0000256" key="5">
    <source>
        <dbReference type="RuleBase" id="RU368085"/>
    </source>
</evidence>
<evidence type="ECO:0000313" key="7">
    <source>
        <dbReference type="EnsemblMetazoa" id="PPA39049.1"/>
    </source>
</evidence>
<gene>
    <name evidence="7" type="primary">WBGene00277418</name>
</gene>